<organism evidence="1 2">
    <name type="scientific">Micromonospora radicis</name>
    <dbReference type="NCBI Taxonomy" id="1894971"/>
    <lineage>
        <taxon>Bacteria</taxon>
        <taxon>Bacillati</taxon>
        <taxon>Actinomycetota</taxon>
        <taxon>Actinomycetes</taxon>
        <taxon>Micromonosporales</taxon>
        <taxon>Micromonosporaceae</taxon>
        <taxon>Micromonospora</taxon>
    </lineage>
</organism>
<dbReference type="Pfam" id="PF02575">
    <property type="entry name" value="YbaB_DNA_bd"/>
    <property type="match status" value="1"/>
</dbReference>
<protein>
    <submittedName>
        <fullName evidence="1">YbaB/EbfC family DNA-binding protein</fullName>
    </submittedName>
</protein>
<dbReference type="RefSeq" id="WP_119579456.1">
    <property type="nucleotide sequence ID" value="NZ_QXEC01000032.1"/>
</dbReference>
<comment type="caution">
    <text evidence="1">The sequence shown here is derived from an EMBL/GenBank/DDBJ whole genome shotgun (WGS) entry which is preliminary data.</text>
</comment>
<dbReference type="Proteomes" id="UP000283832">
    <property type="component" value="Unassembled WGS sequence"/>
</dbReference>
<proteinExistence type="predicted"/>
<dbReference type="Gene3D" id="3.30.1310.10">
    <property type="entry name" value="Nucleoid-associated protein YbaB-like domain"/>
    <property type="match status" value="1"/>
</dbReference>
<evidence type="ECO:0000313" key="1">
    <source>
        <dbReference type="EMBL" id="RIV33189.1"/>
    </source>
</evidence>
<dbReference type="InterPro" id="IPR004401">
    <property type="entry name" value="YbaB/EbfC"/>
</dbReference>
<keyword evidence="2" id="KW-1185">Reference proteome</keyword>
<dbReference type="GO" id="GO:0003677">
    <property type="term" value="F:DNA binding"/>
    <property type="evidence" value="ECO:0007669"/>
    <property type="project" value="UniProtKB-KW"/>
</dbReference>
<sequence length="144" mass="15809">MTAPLHNQIEQAYAEFARQRDALTAISDESDRAETTVTSKNRAVAVTVNGRSAVTSIKFPTSAYRTMPAAELGNLIVETIETARTRASAEAMERYRSVLPDAFATMDPREGGLDIEAMFSRAARMMNDDRLDDILNGRGGGRHE</sequence>
<keyword evidence="1" id="KW-0238">DNA-binding</keyword>
<dbReference type="AlphaFoldDB" id="A0A418MP37"/>
<accession>A0A418MP37</accession>
<dbReference type="InterPro" id="IPR036894">
    <property type="entry name" value="YbaB-like_sf"/>
</dbReference>
<dbReference type="OrthoDB" id="5118533at2"/>
<gene>
    <name evidence="1" type="ORF">D2L64_23905</name>
</gene>
<reference evidence="1 2" key="1">
    <citation type="submission" date="2018-08" db="EMBL/GenBank/DDBJ databases">
        <title>Jishengella sp. nov., isolated from a root of Azadirachta indica A. Juss. var. siamensis Valenton.</title>
        <authorList>
            <person name="Kuncharoen N."/>
            <person name="Tanasupawat S."/>
            <person name="Kudo T."/>
            <person name="Ohkuma M."/>
        </authorList>
    </citation>
    <scope>NUCLEOTIDE SEQUENCE [LARGE SCALE GENOMIC DNA]</scope>
    <source>
        <strain evidence="1 2">AZ1-13</strain>
    </source>
</reference>
<name>A0A418MP37_9ACTN</name>
<dbReference type="SUPFAM" id="SSF82607">
    <property type="entry name" value="YbaB-like"/>
    <property type="match status" value="1"/>
</dbReference>
<dbReference type="EMBL" id="QXEC01000032">
    <property type="protein sequence ID" value="RIV33189.1"/>
    <property type="molecule type" value="Genomic_DNA"/>
</dbReference>
<evidence type="ECO:0000313" key="2">
    <source>
        <dbReference type="Proteomes" id="UP000283832"/>
    </source>
</evidence>